<dbReference type="EMBL" id="CADCVO010000612">
    <property type="protein sequence ID" value="CAA9529010.1"/>
    <property type="molecule type" value="Genomic_DNA"/>
</dbReference>
<feature type="compositionally biased region" description="Basic and acidic residues" evidence="1">
    <location>
        <begin position="91"/>
        <end position="118"/>
    </location>
</feature>
<evidence type="ECO:0000256" key="1">
    <source>
        <dbReference type="SAM" id="MobiDB-lite"/>
    </source>
</evidence>
<dbReference type="AlphaFoldDB" id="A0A6J4TPU0"/>
<feature type="compositionally biased region" description="Basic and acidic residues" evidence="1">
    <location>
        <begin position="74"/>
        <end position="84"/>
    </location>
</feature>
<feature type="compositionally biased region" description="Basic and acidic residues" evidence="1">
    <location>
        <begin position="199"/>
        <end position="271"/>
    </location>
</feature>
<evidence type="ECO:0000313" key="2">
    <source>
        <dbReference type="EMBL" id="CAA9529010.1"/>
    </source>
</evidence>
<accession>A0A6J4TPU0</accession>
<feature type="region of interest" description="Disordered" evidence="1">
    <location>
        <begin position="74"/>
        <end position="274"/>
    </location>
</feature>
<protein>
    <submittedName>
        <fullName evidence="2">Uncharacterized protein</fullName>
    </submittedName>
</protein>
<gene>
    <name evidence="2" type="ORF">AVDCRST_MAG13-3998</name>
</gene>
<organism evidence="2">
    <name type="scientific">uncultured Solirubrobacteraceae bacterium</name>
    <dbReference type="NCBI Taxonomy" id="1162706"/>
    <lineage>
        <taxon>Bacteria</taxon>
        <taxon>Bacillati</taxon>
        <taxon>Actinomycetota</taxon>
        <taxon>Thermoleophilia</taxon>
        <taxon>Solirubrobacterales</taxon>
        <taxon>Solirubrobacteraceae</taxon>
        <taxon>environmental samples</taxon>
    </lineage>
</organism>
<reference evidence="2" key="1">
    <citation type="submission" date="2020-02" db="EMBL/GenBank/DDBJ databases">
        <authorList>
            <person name="Meier V. D."/>
        </authorList>
    </citation>
    <scope>NUCLEOTIDE SEQUENCE</scope>
    <source>
        <strain evidence="2">AVDCRST_MAG13</strain>
    </source>
</reference>
<feature type="compositionally biased region" description="Basic and acidic residues" evidence="1">
    <location>
        <begin position="160"/>
        <end position="169"/>
    </location>
</feature>
<proteinExistence type="predicted"/>
<feature type="compositionally biased region" description="Basic and acidic residues" evidence="1">
    <location>
        <begin position="128"/>
        <end position="146"/>
    </location>
</feature>
<sequence length="324" mass="35823">MEHRAELRLAAHVLPAPQLLGDADGQCDDVLGVAARVLVLLLEQVAEEQGRPAIGLAELERPGDAGLALAREHAEQADEREHQQRRAGTRGGRERREQPDGRQERVHAVHEDELAERLARRHAVRQARPADGDERVEQDLRREGQHVDGPVAPFGLLGARQDEDERGAERVPGVRGGEHPAAQGDRAAGGPHGGAQHTPCRDEQRDEGRRQEQQHRHEHELRRRPVARAHRELDARGDGVGHDEGQREHRVEVARRRGERGERDGGEHEGAEEQPVAQALAMVGRARLAVERLAEAALCPCVEVRGVGSGHGLRLRQAPRFDHI</sequence>
<name>A0A6J4TPU0_9ACTN</name>